<dbReference type="RefSeq" id="WP_190418941.1">
    <property type="nucleotide sequence ID" value="NZ_JAMPKK010000005.1"/>
</dbReference>
<dbReference type="Pfam" id="PF14345">
    <property type="entry name" value="GDYXXLXY"/>
    <property type="match status" value="1"/>
</dbReference>
<keyword evidence="3" id="KW-1185">Reference proteome</keyword>
<accession>A0ABV0JK29</accession>
<evidence type="ECO:0000313" key="3">
    <source>
        <dbReference type="Proteomes" id="UP001442494"/>
    </source>
</evidence>
<organism evidence="2 3">
    <name type="scientific">Funiculus sociatus GB2-A5</name>
    <dbReference type="NCBI Taxonomy" id="2933946"/>
    <lineage>
        <taxon>Bacteria</taxon>
        <taxon>Bacillati</taxon>
        <taxon>Cyanobacteriota</taxon>
        <taxon>Cyanophyceae</taxon>
        <taxon>Coleofasciculales</taxon>
        <taxon>Coleofasciculaceae</taxon>
        <taxon>Funiculus</taxon>
    </lineage>
</organism>
<gene>
    <name evidence="2" type="ORF">NDI37_03930</name>
</gene>
<feature type="transmembrane region" description="Helical" evidence="1">
    <location>
        <begin position="29"/>
        <end position="51"/>
    </location>
</feature>
<dbReference type="InterPro" id="IPR025833">
    <property type="entry name" value="GDYXXLXY"/>
</dbReference>
<comment type="caution">
    <text evidence="2">The sequence shown here is derived from an EMBL/GenBank/DDBJ whole genome shotgun (WGS) entry which is preliminary data.</text>
</comment>
<sequence>MTQSSQSSSTNPTFVGQRSLSGRIPSWRLWVPLLFQTSVILAAPAVPFYTVMTGKSIVLQTVPVDPYDFLRGYSQTLSYDISSLDTLRRLPGWKQLLKQQAGGKSINVPPPAPSSEYLVSGTRFYVILEAPASNKSSSPKPWKPVRVSSDRPAYLPDNQIALKGKSTGNSIEYGLETYYMPENRRDEINNDISQARGGKQRQPIVMEVKVDTLGRAVPISFWVSDRNYRF</sequence>
<name>A0ABV0JK29_9CYAN</name>
<protein>
    <submittedName>
        <fullName evidence="2">GDYXXLXY domain-containing protein</fullName>
    </submittedName>
</protein>
<reference evidence="2 3" key="1">
    <citation type="submission" date="2022-04" db="EMBL/GenBank/DDBJ databases">
        <title>Positive selection, recombination, and allopatry shape intraspecific diversity of widespread and dominant cyanobacteria.</title>
        <authorList>
            <person name="Wei J."/>
            <person name="Shu W."/>
            <person name="Hu C."/>
        </authorList>
    </citation>
    <scope>NUCLEOTIDE SEQUENCE [LARGE SCALE GENOMIC DNA]</scope>
    <source>
        <strain evidence="2 3">GB2-A5</strain>
    </source>
</reference>
<proteinExistence type="predicted"/>
<dbReference type="EMBL" id="JAMPKK010000005">
    <property type="protein sequence ID" value="MEP0863615.1"/>
    <property type="molecule type" value="Genomic_DNA"/>
</dbReference>
<evidence type="ECO:0000256" key="1">
    <source>
        <dbReference type="SAM" id="Phobius"/>
    </source>
</evidence>
<dbReference type="Proteomes" id="UP001442494">
    <property type="component" value="Unassembled WGS sequence"/>
</dbReference>
<keyword evidence="1" id="KW-1133">Transmembrane helix</keyword>
<evidence type="ECO:0000313" key="2">
    <source>
        <dbReference type="EMBL" id="MEP0863615.1"/>
    </source>
</evidence>
<keyword evidence="1" id="KW-0812">Transmembrane</keyword>
<keyword evidence="1" id="KW-0472">Membrane</keyword>